<name>A0AAJ0DNF5_9PEZI</name>
<dbReference type="PANTHER" id="PTHR36986:SF1">
    <property type="entry name" value="UPF0643 PROTEIN PB2B2.08"/>
    <property type="match status" value="1"/>
</dbReference>
<sequence length="252" mass="28449">MAEYALPPGLPPTEIPKLVDNTVLERNVESGPEVSYAFEAPKTDLRTPKTSVVVTTAEIEPPTSRLDTNATRIKSSPYDDPLNFLILTELDTPTKLFALSLTQFNAIRPDYATAPYMSNFNLSTVFETLRDLCADAGIVWKRQEFYVVIFRSQLRGDADRERLGELDQMSHQEACASGGLLHYWFGIPDGEMRNLATCMWRNREDAAAGGKGPWHRKARGAAREMYESITFHTHKLVVEDGALDWRLEDHQE</sequence>
<organism evidence="1 2">
    <name type="scientific">Extremus antarcticus</name>
    <dbReference type="NCBI Taxonomy" id="702011"/>
    <lineage>
        <taxon>Eukaryota</taxon>
        <taxon>Fungi</taxon>
        <taxon>Dikarya</taxon>
        <taxon>Ascomycota</taxon>
        <taxon>Pezizomycotina</taxon>
        <taxon>Dothideomycetes</taxon>
        <taxon>Dothideomycetidae</taxon>
        <taxon>Mycosphaerellales</taxon>
        <taxon>Extremaceae</taxon>
        <taxon>Extremus</taxon>
    </lineage>
</organism>
<comment type="caution">
    <text evidence="1">The sequence shown here is derived from an EMBL/GenBank/DDBJ whole genome shotgun (WGS) entry which is preliminary data.</text>
</comment>
<dbReference type="SUPFAM" id="SSF54909">
    <property type="entry name" value="Dimeric alpha+beta barrel"/>
    <property type="match status" value="1"/>
</dbReference>
<evidence type="ECO:0000313" key="1">
    <source>
        <dbReference type="EMBL" id="KAK3053774.1"/>
    </source>
</evidence>
<dbReference type="EMBL" id="JAWDJX010000014">
    <property type="protein sequence ID" value="KAK3053774.1"/>
    <property type="molecule type" value="Genomic_DNA"/>
</dbReference>
<dbReference type="AlphaFoldDB" id="A0AAJ0DNF5"/>
<reference evidence="1" key="1">
    <citation type="submission" date="2023-04" db="EMBL/GenBank/DDBJ databases">
        <title>Black Yeasts Isolated from many extreme environments.</title>
        <authorList>
            <person name="Coleine C."/>
            <person name="Stajich J.E."/>
            <person name="Selbmann L."/>
        </authorList>
    </citation>
    <scope>NUCLEOTIDE SEQUENCE</scope>
    <source>
        <strain evidence="1">CCFEE 5312</strain>
    </source>
</reference>
<dbReference type="InterPro" id="IPR011008">
    <property type="entry name" value="Dimeric_a/b-barrel"/>
</dbReference>
<keyword evidence="2" id="KW-1185">Reference proteome</keyword>
<dbReference type="Proteomes" id="UP001271007">
    <property type="component" value="Unassembled WGS sequence"/>
</dbReference>
<dbReference type="PANTHER" id="PTHR36986">
    <property type="entry name" value="UPF0643 PROTEIN PB2B2.08"/>
    <property type="match status" value="1"/>
</dbReference>
<gene>
    <name evidence="1" type="ORF">LTR09_005054</name>
</gene>
<evidence type="ECO:0000313" key="2">
    <source>
        <dbReference type="Proteomes" id="UP001271007"/>
    </source>
</evidence>
<proteinExistence type="predicted"/>
<protein>
    <submittedName>
        <fullName evidence="1">Uncharacterized protein</fullName>
    </submittedName>
</protein>
<accession>A0AAJ0DNF5</accession>